<dbReference type="PROSITE" id="PS50089">
    <property type="entry name" value="ZF_RING_2"/>
    <property type="match status" value="1"/>
</dbReference>
<dbReference type="Gene3D" id="3.30.40.10">
    <property type="entry name" value="Zinc/RING finger domain, C3HC4 (zinc finger)"/>
    <property type="match status" value="1"/>
</dbReference>
<evidence type="ECO:0000259" key="7">
    <source>
        <dbReference type="PROSITE" id="PS50089"/>
    </source>
</evidence>
<comment type="caution">
    <text evidence="8">The sequence shown here is derived from an EMBL/GenBank/DDBJ whole genome shotgun (WGS) entry which is preliminary data.</text>
</comment>
<dbReference type="SMART" id="SM00184">
    <property type="entry name" value="RING"/>
    <property type="match status" value="1"/>
</dbReference>
<evidence type="ECO:0000256" key="4">
    <source>
        <dbReference type="PROSITE-ProRule" id="PRU00175"/>
    </source>
</evidence>
<keyword evidence="2 4" id="KW-0863">Zinc-finger</keyword>
<feature type="coiled-coil region" evidence="5">
    <location>
        <begin position="87"/>
        <end position="167"/>
    </location>
</feature>
<dbReference type="InterPro" id="IPR001841">
    <property type="entry name" value="Znf_RING"/>
</dbReference>
<dbReference type="SUPFAM" id="SSF57850">
    <property type="entry name" value="RING/U-box"/>
    <property type="match status" value="1"/>
</dbReference>
<evidence type="ECO:0000313" key="8">
    <source>
        <dbReference type="EMBL" id="KAK0501647.1"/>
    </source>
</evidence>
<evidence type="ECO:0000256" key="1">
    <source>
        <dbReference type="ARBA" id="ARBA00022723"/>
    </source>
</evidence>
<protein>
    <recommendedName>
        <fullName evidence="7">RING-type domain-containing protein</fullName>
    </recommendedName>
</protein>
<sequence length="314" mass="35005">MSSQCTICLCDYKEPVSIPCGHVYCMACLSDYISSSGKDGFTAKCPTCRAKFTIVVPELHSVAKHFHRYVTPSIRRVFIEPNPSETYEELKHRLEVAEARNATLERDNQDLTNSCEIYMAESAAHARGVRLVVVELQRVKGQLEAERKVAKEEKAHAHELVEEARREMKLARSLSAASSSPATIGFKRVRFGSSNSGIDNDTPVHERVTCSLPSRSVKRVRREHNVTLDVHPTDGSSLPQPDPSTSLPATRVDLRQPRTAHVPISPPSPAAVQIRKGRTKFLRIPVNTAPRLSQNMSSNPRDDHDTWAFLDSDD</sequence>
<dbReference type="EMBL" id="JAUEPU010000006">
    <property type="protein sequence ID" value="KAK0501647.1"/>
    <property type="molecule type" value="Genomic_DNA"/>
</dbReference>
<organism evidence="8 9">
    <name type="scientific">Armillaria luteobubalina</name>
    <dbReference type="NCBI Taxonomy" id="153913"/>
    <lineage>
        <taxon>Eukaryota</taxon>
        <taxon>Fungi</taxon>
        <taxon>Dikarya</taxon>
        <taxon>Basidiomycota</taxon>
        <taxon>Agaricomycotina</taxon>
        <taxon>Agaricomycetes</taxon>
        <taxon>Agaricomycetidae</taxon>
        <taxon>Agaricales</taxon>
        <taxon>Marasmiineae</taxon>
        <taxon>Physalacriaceae</taxon>
        <taxon>Armillaria</taxon>
    </lineage>
</organism>
<evidence type="ECO:0000256" key="2">
    <source>
        <dbReference type="ARBA" id="ARBA00022771"/>
    </source>
</evidence>
<feature type="region of interest" description="Disordered" evidence="6">
    <location>
        <begin position="287"/>
        <end position="314"/>
    </location>
</feature>
<evidence type="ECO:0000313" key="9">
    <source>
        <dbReference type="Proteomes" id="UP001175228"/>
    </source>
</evidence>
<evidence type="ECO:0000256" key="5">
    <source>
        <dbReference type="SAM" id="Coils"/>
    </source>
</evidence>
<dbReference type="Proteomes" id="UP001175228">
    <property type="component" value="Unassembled WGS sequence"/>
</dbReference>
<reference evidence="8" key="1">
    <citation type="submission" date="2023-06" db="EMBL/GenBank/DDBJ databases">
        <authorList>
            <consortium name="Lawrence Berkeley National Laboratory"/>
            <person name="Ahrendt S."/>
            <person name="Sahu N."/>
            <person name="Indic B."/>
            <person name="Wong-Bajracharya J."/>
            <person name="Merenyi Z."/>
            <person name="Ke H.-M."/>
            <person name="Monk M."/>
            <person name="Kocsube S."/>
            <person name="Drula E."/>
            <person name="Lipzen A."/>
            <person name="Balint B."/>
            <person name="Henrissat B."/>
            <person name="Andreopoulos B."/>
            <person name="Martin F.M."/>
            <person name="Harder C.B."/>
            <person name="Rigling D."/>
            <person name="Ford K.L."/>
            <person name="Foster G.D."/>
            <person name="Pangilinan J."/>
            <person name="Papanicolaou A."/>
            <person name="Barry K."/>
            <person name="LaButti K."/>
            <person name="Viragh M."/>
            <person name="Koriabine M."/>
            <person name="Yan M."/>
            <person name="Riley R."/>
            <person name="Champramary S."/>
            <person name="Plett K.L."/>
            <person name="Tsai I.J."/>
            <person name="Slot J."/>
            <person name="Sipos G."/>
            <person name="Plett J."/>
            <person name="Nagy L.G."/>
            <person name="Grigoriev I.V."/>
        </authorList>
    </citation>
    <scope>NUCLEOTIDE SEQUENCE</scope>
    <source>
        <strain evidence="8">HWK02</strain>
    </source>
</reference>
<evidence type="ECO:0000256" key="6">
    <source>
        <dbReference type="SAM" id="MobiDB-lite"/>
    </source>
</evidence>
<feature type="compositionally biased region" description="Polar residues" evidence="6">
    <location>
        <begin position="234"/>
        <end position="248"/>
    </location>
</feature>
<dbReference type="PROSITE" id="PS00518">
    <property type="entry name" value="ZF_RING_1"/>
    <property type="match status" value="1"/>
</dbReference>
<gene>
    <name evidence="8" type="ORF">EDD18DRAFT_1143685</name>
</gene>
<dbReference type="InterPro" id="IPR013083">
    <property type="entry name" value="Znf_RING/FYVE/PHD"/>
</dbReference>
<proteinExistence type="predicted"/>
<keyword evidence="1" id="KW-0479">Metal-binding</keyword>
<keyword evidence="5" id="KW-0175">Coiled coil</keyword>
<keyword evidence="3" id="KW-0862">Zinc</keyword>
<dbReference type="Pfam" id="PF13639">
    <property type="entry name" value="zf-RING_2"/>
    <property type="match status" value="1"/>
</dbReference>
<accession>A0AA39QEW2</accession>
<dbReference type="AlphaFoldDB" id="A0AA39QEW2"/>
<name>A0AA39QEW2_9AGAR</name>
<feature type="region of interest" description="Disordered" evidence="6">
    <location>
        <begin position="229"/>
        <end position="249"/>
    </location>
</feature>
<feature type="compositionally biased region" description="Polar residues" evidence="6">
    <location>
        <begin position="290"/>
        <end position="299"/>
    </location>
</feature>
<evidence type="ECO:0000256" key="3">
    <source>
        <dbReference type="ARBA" id="ARBA00022833"/>
    </source>
</evidence>
<keyword evidence="9" id="KW-1185">Reference proteome</keyword>
<feature type="domain" description="RING-type" evidence="7">
    <location>
        <begin position="5"/>
        <end position="49"/>
    </location>
</feature>
<dbReference type="InterPro" id="IPR017907">
    <property type="entry name" value="Znf_RING_CS"/>
</dbReference>
<dbReference type="GO" id="GO:0008270">
    <property type="term" value="F:zinc ion binding"/>
    <property type="evidence" value="ECO:0007669"/>
    <property type="project" value="UniProtKB-KW"/>
</dbReference>